<dbReference type="AlphaFoldDB" id="A0A0F9TD33"/>
<name>A0A0F9TD33_9ZZZZ</name>
<comment type="caution">
    <text evidence="1">The sequence shown here is derived from an EMBL/GenBank/DDBJ whole genome shotgun (WGS) entry which is preliminary data.</text>
</comment>
<protein>
    <submittedName>
        <fullName evidence="1">Uncharacterized protein</fullName>
    </submittedName>
</protein>
<reference evidence="1" key="1">
    <citation type="journal article" date="2015" name="Nature">
        <title>Complex archaea that bridge the gap between prokaryotes and eukaryotes.</title>
        <authorList>
            <person name="Spang A."/>
            <person name="Saw J.H."/>
            <person name="Jorgensen S.L."/>
            <person name="Zaremba-Niedzwiedzka K."/>
            <person name="Martijn J."/>
            <person name="Lind A.E."/>
            <person name="van Eijk R."/>
            <person name="Schleper C."/>
            <person name="Guy L."/>
            <person name="Ettema T.J."/>
        </authorList>
    </citation>
    <scope>NUCLEOTIDE SEQUENCE</scope>
</reference>
<evidence type="ECO:0000313" key="1">
    <source>
        <dbReference type="EMBL" id="KKN46881.1"/>
    </source>
</evidence>
<accession>A0A0F9TD33</accession>
<dbReference type="EMBL" id="LAZR01001307">
    <property type="protein sequence ID" value="KKN46881.1"/>
    <property type="molecule type" value="Genomic_DNA"/>
</dbReference>
<proteinExistence type="predicted"/>
<organism evidence="1">
    <name type="scientific">marine sediment metagenome</name>
    <dbReference type="NCBI Taxonomy" id="412755"/>
    <lineage>
        <taxon>unclassified sequences</taxon>
        <taxon>metagenomes</taxon>
        <taxon>ecological metagenomes</taxon>
    </lineage>
</organism>
<gene>
    <name evidence="1" type="ORF">LCGC14_0668480</name>
</gene>
<sequence length="592" mass="63516">MTLYFAWVDASETTFGVEHEVEDEQVFRLTIRHEEGEFAKAEVEIANPRVGLLGAGRKRWAWISFDTAATPGVVPLFFGRLLGLPQRLAGETVTLEFLARPADFDARKDAAAAALKVAPFWDPVWIEPERRDDPDAVLEARAARWHIDRTTHAVTASDVNAGEDGTLDFGAPGDATVFYSSLEAAPLQPPARRIRVEAEVLWDQAGAGSVDLRQSLIAAFVAAGTSAGHVITSYTGEGLEGDWPDPGARIGAGWRVGASKVLRGEGVWINQIFQPVTMGRSLVKFPLWTFAPTFTVEFEAERSRSERVVFELEADTQEMLTDVGDAEVLALDLSSFEIAEAIDDQGSAGFTTPIGDVRRNSYFVTDRGKQSLEHLIARARAELLERARAVEIGFETTWAEALDLSCRLSARVVDARLPGGEATGKVVSYVLGIEGDSGQFSAEVTIACTVGQGTSVSAAAGSPDYVEDGYVEDGYQTRSGAIVLAVAGEVGYTDYDDQGPPNDGAADDGVDLLRMTPARSILSLQVFDGQDAQEAVLDQGFTSLAVAIEALNEAFTEVDLSLVPLDGGPFAHTIDVTVTGLAVPKTIDLEAT</sequence>